<proteinExistence type="predicted"/>
<dbReference type="OrthoDB" id="422106at2759"/>
<dbReference type="InterPro" id="IPR019416">
    <property type="entry name" value="NCBP3"/>
</dbReference>
<feature type="compositionally biased region" description="Polar residues" evidence="1">
    <location>
        <begin position="377"/>
        <end position="406"/>
    </location>
</feature>
<dbReference type="Proteomes" id="UP000799302">
    <property type="component" value="Unassembled WGS sequence"/>
</dbReference>
<dbReference type="EMBL" id="MU004233">
    <property type="protein sequence ID" value="KAF2671305.1"/>
    <property type="molecule type" value="Genomic_DNA"/>
</dbReference>
<accession>A0A6A6UGA1</accession>
<reference evidence="2" key="1">
    <citation type="journal article" date="2020" name="Stud. Mycol.">
        <title>101 Dothideomycetes genomes: a test case for predicting lifestyles and emergence of pathogens.</title>
        <authorList>
            <person name="Haridas S."/>
            <person name="Albert R."/>
            <person name="Binder M."/>
            <person name="Bloem J."/>
            <person name="Labutti K."/>
            <person name="Salamov A."/>
            <person name="Andreopoulos B."/>
            <person name="Baker S."/>
            <person name="Barry K."/>
            <person name="Bills G."/>
            <person name="Bluhm B."/>
            <person name="Cannon C."/>
            <person name="Castanera R."/>
            <person name="Culley D."/>
            <person name="Daum C."/>
            <person name="Ezra D."/>
            <person name="Gonzalez J."/>
            <person name="Henrissat B."/>
            <person name="Kuo A."/>
            <person name="Liang C."/>
            <person name="Lipzen A."/>
            <person name="Lutzoni F."/>
            <person name="Magnuson J."/>
            <person name="Mondo S."/>
            <person name="Nolan M."/>
            <person name="Ohm R."/>
            <person name="Pangilinan J."/>
            <person name="Park H.-J."/>
            <person name="Ramirez L."/>
            <person name="Alfaro M."/>
            <person name="Sun H."/>
            <person name="Tritt A."/>
            <person name="Yoshinaga Y."/>
            <person name="Zwiers L.-H."/>
            <person name="Turgeon B."/>
            <person name="Goodwin S."/>
            <person name="Spatafora J."/>
            <person name="Crous P."/>
            <person name="Grigoriev I."/>
        </authorList>
    </citation>
    <scope>NUCLEOTIDE SEQUENCE</scope>
    <source>
        <strain evidence="2">CBS 115976</strain>
    </source>
</reference>
<evidence type="ECO:0000313" key="2">
    <source>
        <dbReference type="EMBL" id="KAF2671305.1"/>
    </source>
</evidence>
<gene>
    <name evidence="2" type="ORF">BT63DRAFT_453706</name>
</gene>
<dbReference type="AlphaFoldDB" id="A0A6A6UGA1"/>
<protein>
    <submittedName>
        <fullName evidence="2">Uncharacterized protein</fullName>
    </submittedName>
</protein>
<evidence type="ECO:0000256" key="1">
    <source>
        <dbReference type="SAM" id="MobiDB-lite"/>
    </source>
</evidence>
<dbReference type="PANTHER" id="PTHR16291">
    <property type="entry name" value="NUCLEAR CAP-BINDING PROTEIN SUBUNIT 3"/>
    <property type="match status" value="1"/>
</dbReference>
<dbReference type="GO" id="GO:0003729">
    <property type="term" value="F:mRNA binding"/>
    <property type="evidence" value="ECO:0007669"/>
    <property type="project" value="InterPro"/>
</dbReference>
<feature type="compositionally biased region" description="Basic residues" evidence="1">
    <location>
        <begin position="287"/>
        <end position="297"/>
    </location>
</feature>
<dbReference type="Pfam" id="PF10309">
    <property type="entry name" value="NCBP3"/>
    <property type="match status" value="1"/>
</dbReference>
<name>A0A6A6UGA1_9PEZI</name>
<dbReference type="PANTHER" id="PTHR16291:SF0">
    <property type="entry name" value="NUCLEAR CAP-BINDING PROTEIN SUBUNIT 3"/>
    <property type="match status" value="1"/>
</dbReference>
<feature type="region of interest" description="Disordered" evidence="1">
    <location>
        <begin position="161"/>
        <end position="305"/>
    </location>
</feature>
<dbReference type="GO" id="GO:0000340">
    <property type="term" value="F:RNA 7-methylguanosine cap binding"/>
    <property type="evidence" value="ECO:0007669"/>
    <property type="project" value="InterPro"/>
</dbReference>
<evidence type="ECO:0000313" key="3">
    <source>
        <dbReference type="Proteomes" id="UP000799302"/>
    </source>
</evidence>
<feature type="region of interest" description="Disordered" evidence="1">
    <location>
        <begin position="349"/>
        <end position="430"/>
    </location>
</feature>
<sequence length="464" mass="52118">MDMDIDMDLGLDLETGNYMEQEQMDETYNGSHFQQQINLPEDPIAQEGGNAILDKLHVRGLDNLSSADVKRFAGEHYSLEEFERIEWIDDTSANLIYSTANAASEALEALTNSDLIHEDVRAIPSLQLRPARQLSSNPNSELFIRQASSIDVKKRGAYDASRYYLMNPDQDPRERKKMQEHRRPRERRGSDDDNYNRRRFDEREHKRRRDDAANGFDATMYDDDEGGNQTGYASDDRRKRARRNRGDDLFGDRSGNSGGRLRGRSASPLGEGDGMMGFGSDAENGSRVRRSRQRTRSPGRLPARKNLGKELFASKAGTTSTTKELFPDRVMETSPAVELFPEKTLKTPGMRSSMELFPNKRGSFSNHRRSNAVDASESAQAFKNSTSLPRDQRLSDNMSGRPSTAPDSGIQVRGAADSGISIRGMGHAPPTVRELFPLKAGSNLGKELFGQRRANPRRKAEDMF</sequence>
<organism evidence="2 3">
    <name type="scientific">Microthyrium microscopicum</name>
    <dbReference type="NCBI Taxonomy" id="703497"/>
    <lineage>
        <taxon>Eukaryota</taxon>
        <taxon>Fungi</taxon>
        <taxon>Dikarya</taxon>
        <taxon>Ascomycota</taxon>
        <taxon>Pezizomycotina</taxon>
        <taxon>Dothideomycetes</taxon>
        <taxon>Dothideomycetes incertae sedis</taxon>
        <taxon>Microthyriales</taxon>
        <taxon>Microthyriaceae</taxon>
        <taxon>Microthyrium</taxon>
    </lineage>
</organism>
<keyword evidence="3" id="KW-1185">Reference proteome</keyword>
<dbReference type="GO" id="GO:0005634">
    <property type="term" value="C:nucleus"/>
    <property type="evidence" value="ECO:0007669"/>
    <property type="project" value="TreeGrafter"/>
</dbReference>
<feature type="compositionally biased region" description="Basic and acidic residues" evidence="1">
    <location>
        <begin position="234"/>
        <end position="251"/>
    </location>
</feature>
<feature type="region of interest" description="Disordered" evidence="1">
    <location>
        <begin position="443"/>
        <end position="464"/>
    </location>
</feature>
<feature type="compositionally biased region" description="Basic and acidic residues" evidence="1">
    <location>
        <begin position="181"/>
        <end position="212"/>
    </location>
</feature>